<keyword evidence="12" id="KW-1185">Reference proteome</keyword>
<evidence type="ECO:0000256" key="9">
    <source>
        <dbReference type="ARBA" id="ARBA00022801"/>
    </source>
</evidence>
<dbReference type="InterPro" id="IPR036412">
    <property type="entry name" value="HAD-like_sf"/>
</dbReference>
<evidence type="ECO:0000256" key="3">
    <source>
        <dbReference type="ARBA" id="ARBA00005141"/>
    </source>
</evidence>
<dbReference type="GO" id="GO:0016788">
    <property type="term" value="F:hydrolase activity, acting on ester bonds"/>
    <property type="evidence" value="ECO:0007669"/>
    <property type="project" value="InterPro"/>
</dbReference>
<reference evidence="11 12" key="1">
    <citation type="journal article" date="2010" name="Stand. Genomic Sci.">
        <title>Complete genome sequence of Spirochaeta smaragdinae type strain (SEBR 4228).</title>
        <authorList>
            <person name="Mavromatis K."/>
            <person name="Yasawong M."/>
            <person name="Chertkov O."/>
            <person name="Lapidus A."/>
            <person name="Lucas S."/>
            <person name="Nolan M."/>
            <person name="Del Rio T.G."/>
            <person name="Tice H."/>
            <person name="Cheng J.F."/>
            <person name="Pitluck S."/>
            <person name="Liolios K."/>
            <person name="Ivanova N."/>
            <person name="Tapia R."/>
            <person name="Han C."/>
            <person name="Bruce D."/>
            <person name="Goodwin L."/>
            <person name="Pati A."/>
            <person name="Chen A."/>
            <person name="Palaniappan K."/>
            <person name="Land M."/>
            <person name="Hauser L."/>
            <person name="Chang Y.J."/>
            <person name="Jeffries C.D."/>
            <person name="Detter J.C."/>
            <person name="Rohde M."/>
            <person name="Brambilla E."/>
            <person name="Spring S."/>
            <person name="Goker M."/>
            <person name="Sikorski J."/>
            <person name="Woyke T."/>
            <person name="Bristow J."/>
            <person name="Eisen J.A."/>
            <person name="Markowitz V."/>
            <person name="Hugenholtz P."/>
            <person name="Klenk H.P."/>
            <person name="Kyrpides N.C."/>
        </authorList>
    </citation>
    <scope>NUCLEOTIDE SEQUENCE [LARGE SCALE GENOMIC DNA]</scope>
    <source>
        <strain evidence="12">DSM 11293 / JCM 15392 / SEBR 4228</strain>
    </source>
</reference>
<dbReference type="Gene3D" id="3.90.550.10">
    <property type="entry name" value="Spore Coat Polysaccharide Biosynthesis Protein SpsA, Chain A"/>
    <property type="match status" value="1"/>
</dbReference>
<dbReference type="GO" id="GO:0046872">
    <property type="term" value="F:metal ion binding"/>
    <property type="evidence" value="ECO:0007669"/>
    <property type="project" value="UniProtKB-KW"/>
</dbReference>
<dbReference type="UniPathway" id="UPA00628"/>
<evidence type="ECO:0000256" key="5">
    <source>
        <dbReference type="ARBA" id="ARBA00010726"/>
    </source>
</evidence>
<dbReference type="RefSeq" id="WP_013256794.1">
    <property type="nucleotide sequence ID" value="NC_014364.1"/>
</dbReference>
<evidence type="ECO:0000313" key="12">
    <source>
        <dbReference type="Proteomes" id="UP000002318"/>
    </source>
</evidence>
<gene>
    <name evidence="11" type="ordered locus">Spirs_4264</name>
</gene>
<dbReference type="Pfam" id="PF02348">
    <property type="entry name" value="CTP_transf_3"/>
    <property type="match status" value="1"/>
</dbReference>
<organism evidence="11 12">
    <name type="scientific">Sediminispirochaeta smaragdinae (strain DSM 11293 / JCM 15392 / SEBR 4228)</name>
    <name type="common">Spirochaeta smaragdinae</name>
    <dbReference type="NCBI Taxonomy" id="573413"/>
    <lineage>
        <taxon>Bacteria</taxon>
        <taxon>Pseudomonadati</taxon>
        <taxon>Spirochaetota</taxon>
        <taxon>Spirochaetia</taxon>
        <taxon>Spirochaetales</taxon>
        <taxon>Spirochaetaceae</taxon>
        <taxon>Sediminispirochaeta</taxon>
    </lineage>
</organism>
<dbReference type="InterPro" id="IPR050793">
    <property type="entry name" value="CMP-NeuNAc_synthase"/>
</dbReference>
<dbReference type="PANTHER" id="PTHR21485:SF3">
    <property type="entry name" value="N-ACYLNEURAMINATE CYTIDYLYLTRANSFERASE"/>
    <property type="match status" value="1"/>
</dbReference>
<dbReference type="SUPFAM" id="SSF53448">
    <property type="entry name" value="Nucleotide-diphospho-sugar transferases"/>
    <property type="match status" value="1"/>
</dbReference>
<protein>
    <recommendedName>
        <fullName evidence="7">N-acylneuraminate cytidylyltransferase</fullName>
        <ecNumber evidence="7">2.7.7.43</ecNumber>
    </recommendedName>
</protein>
<dbReference type="eggNOG" id="COG1778">
    <property type="taxonomic scope" value="Bacteria"/>
</dbReference>
<dbReference type="InterPro" id="IPR010023">
    <property type="entry name" value="KdsC_fam"/>
</dbReference>
<dbReference type="Proteomes" id="UP000002318">
    <property type="component" value="Chromosome"/>
</dbReference>
<dbReference type="GO" id="GO:0006054">
    <property type="term" value="P:N-acetylneuraminate metabolic process"/>
    <property type="evidence" value="ECO:0007669"/>
    <property type="project" value="UniProtKB-UniPathway"/>
</dbReference>
<keyword evidence="8" id="KW-0479">Metal-binding</keyword>
<dbReference type="SUPFAM" id="SSF56784">
    <property type="entry name" value="HAD-like"/>
    <property type="match status" value="1"/>
</dbReference>
<dbReference type="GO" id="GO:0008781">
    <property type="term" value="F:N-acylneuraminate cytidylyltransferase activity"/>
    <property type="evidence" value="ECO:0007669"/>
    <property type="project" value="UniProtKB-EC"/>
</dbReference>
<dbReference type="KEGG" id="ssm:Spirs_4264"/>
<dbReference type="eggNOG" id="COG1083">
    <property type="taxonomic scope" value="Bacteria"/>
</dbReference>
<dbReference type="SFLD" id="SFLDG01136">
    <property type="entry name" value="C1.6:_Phosphoserine_Phosphatas"/>
    <property type="match status" value="1"/>
</dbReference>
<name>E1RA19_SEDSS</name>
<dbReference type="SFLD" id="SFLDS00003">
    <property type="entry name" value="Haloacid_Dehalogenase"/>
    <property type="match status" value="1"/>
</dbReference>
<proteinExistence type="inferred from homology"/>
<dbReference type="HOGENOM" id="CLU_042930_0_2_12"/>
<evidence type="ECO:0000256" key="1">
    <source>
        <dbReference type="ARBA" id="ARBA00001862"/>
    </source>
</evidence>
<dbReference type="SFLD" id="SFLDG01138">
    <property type="entry name" value="C1.6.2:_Deoxy-d-mannose-octulo"/>
    <property type="match status" value="1"/>
</dbReference>
<dbReference type="Pfam" id="PF08282">
    <property type="entry name" value="Hydrolase_3"/>
    <property type="match status" value="1"/>
</dbReference>
<sequence length="391" mass="44879">MSIIALVPARGGSKSIPLKNIKTFCGKPLINWILEELDQVEKLDQVYVATDSELIENEVEKLNGKKIRIYRRLSKNATDTASTESLILEFLEKKELCNDDILLIVQATSPFTTSFHFSDALRKYEIDNYDSMLSVVRFKRFLWGDSGAPINYDYHNRPRRQKYKGCLLENGAFYINKVANIIKYKNRLCGNIGYYLMPEYTWLEIDEEDDWIFAEKIMKKYRLDGETKTEEIKIVFSDVDGCLTDAGMYYSENGEELKKFSTYDGMAVELLKNKGIRTGIITGEKTELVKRRAEKIKCNYLYIGIQNKLKIIKEICNNENVNMENVAYLGDDINDIQVLKAVGHPFCPINARNDIKRIPGIIILKSAGGDGAFREMAERIITSLSGEDYEY</sequence>
<evidence type="ECO:0000256" key="10">
    <source>
        <dbReference type="ARBA" id="ARBA00022842"/>
    </source>
</evidence>
<dbReference type="CDD" id="cd02513">
    <property type="entry name" value="CMP-NeuAc_Synthase"/>
    <property type="match status" value="1"/>
</dbReference>
<comment type="subunit">
    <text evidence="6">Homotetramer.</text>
</comment>
<dbReference type="NCBIfam" id="TIGR01670">
    <property type="entry name" value="KdsC-phosphatas"/>
    <property type="match status" value="1"/>
</dbReference>
<evidence type="ECO:0000256" key="7">
    <source>
        <dbReference type="ARBA" id="ARBA00012491"/>
    </source>
</evidence>
<comment type="pathway">
    <text evidence="3">Amino-sugar metabolism; N-acetylneuraminate metabolism.</text>
</comment>
<evidence type="ECO:0000256" key="2">
    <source>
        <dbReference type="ARBA" id="ARBA00001946"/>
    </source>
</evidence>
<accession>E1RA19</accession>
<dbReference type="InterPro" id="IPR029044">
    <property type="entry name" value="Nucleotide-diphossugar_trans"/>
</dbReference>
<comment type="similarity">
    <text evidence="5">Belongs to the CMP-NeuNAc synthase family.</text>
</comment>
<comment type="catalytic activity">
    <reaction evidence="1">
        <text>an N-acylneuraminate + CTP = a CMP-N-acyl-beta-neuraminate + diphosphate</text>
        <dbReference type="Rhea" id="RHEA:11344"/>
        <dbReference type="ChEBI" id="CHEBI:33019"/>
        <dbReference type="ChEBI" id="CHEBI:37563"/>
        <dbReference type="ChEBI" id="CHEBI:60073"/>
        <dbReference type="ChEBI" id="CHEBI:68671"/>
        <dbReference type="EC" id="2.7.7.43"/>
    </reaction>
</comment>
<comment type="similarity">
    <text evidence="4">Belongs to the KdsC family.</text>
</comment>
<dbReference type="InterPro" id="IPR003329">
    <property type="entry name" value="Cytidylyl_trans"/>
</dbReference>
<evidence type="ECO:0000256" key="8">
    <source>
        <dbReference type="ARBA" id="ARBA00022723"/>
    </source>
</evidence>
<keyword evidence="9" id="KW-0378">Hydrolase</keyword>
<dbReference type="AlphaFoldDB" id="E1RA19"/>
<evidence type="ECO:0000256" key="4">
    <source>
        <dbReference type="ARBA" id="ARBA00005893"/>
    </source>
</evidence>
<dbReference type="PANTHER" id="PTHR21485">
    <property type="entry name" value="HAD SUPERFAMILY MEMBERS CMAS AND KDSC"/>
    <property type="match status" value="1"/>
</dbReference>
<dbReference type="OrthoDB" id="9805604at2"/>
<dbReference type="EMBL" id="CP002116">
    <property type="protein sequence ID" value="ADK83338.1"/>
    <property type="molecule type" value="Genomic_DNA"/>
</dbReference>
<dbReference type="STRING" id="573413.Spirs_4264"/>
<dbReference type="EC" id="2.7.7.43" evidence="7"/>
<comment type="cofactor">
    <cofactor evidence="2">
        <name>Mg(2+)</name>
        <dbReference type="ChEBI" id="CHEBI:18420"/>
    </cofactor>
</comment>
<dbReference type="Gene3D" id="3.40.50.1000">
    <property type="entry name" value="HAD superfamily/HAD-like"/>
    <property type="match status" value="1"/>
</dbReference>
<evidence type="ECO:0000313" key="11">
    <source>
        <dbReference type="EMBL" id="ADK83338.1"/>
    </source>
</evidence>
<dbReference type="InterPro" id="IPR023214">
    <property type="entry name" value="HAD_sf"/>
</dbReference>
<evidence type="ECO:0000256" key="6">
    <source>
        <dbReference type="ARBA" id="ARBA00011881"/>
    </source>
</evidence>
<keyword evidence="10" id="KW-0460">Magnesium</keyword>